<evidence type="ECO:0000256" key="1">
    <source>
        <dbReference type="ARBA" id="ARBA00004308"/>
    </source>
</evidence>
<evidence type="ECO:0000313" key="6">
    <source>
        <dbReference type="EMBL" id="TRY96204.1"/>
    </source>
</evidence>
<dbReference type="Proteomes" id="UP000316079">
    <property type="component" value="Unassembled WGS sequence"/>
</dbReference>
<dbReference type="InterPro" id="IPR050122">
    <property type="entry name" value="RTK"/>
</dbReference>
<sequence>MPDSDNKSDTTRDEERRGFFRDEMRPMTIKADISLRLRDVAVSKECLIQPTQHSSVLQLLFAVSARAITLNSKPHWVSPFLPEVLYFQIELIILPVLFLLAFLVTLIIVLVLKCSHQQHGYHRKEHTPQHPNRRLLQGIDAPAELNPMEHEIIPMRAQPQLDRPKSHSVLPRPITERHPGSFRKLSPLRNSFPVKADGSVSLHRAVIDAQPAVLRVLKESANERERQSFLGFSSFLSELGPHPSLPRLLGVVTTQTPLMMALEELEHGDLLSFLWRCRQDHAGPGGPCDMTERRIFSMSTQIASALEFLHSKNCTHGNIKARSILVAQDLSVKLWGLGPAYCRKAGSEDAKGMDTRKWHAPEVLARQPLQQSSDTWSFGILLYEMVTLGEAPFRNITSSELLQHLQRENTLRRPANCSRTLYSVIKSCCKWRATDRISLADLIKMLQSGERTADDQAALRVSEALDVERYVFEAGYENGGSFNYAFL</sequence>
<evidence type="ECO:0000256" key="2">
    <source>
        <dbReference type="ARBA" id="ARBA00022741"/>
    </source>
</evidence>
<evidence type="ECO:0000256" key="3">
    <source>
        <dbReference type="ARBA" id="ARBA00022840"/>
    </source>
</evidence>
<dbReference type="Gene3D" id="1.10.510.10">
    <property type="entry name" value="Transferase(Phosphotransferase) domain 1"/>
    <property type="match status" value="1"/>
</dbReference>
<dbReference type="PANTHER" id="PTHR24416">
    <property type="entry name" value="TYROSINE-PROTEIN KINASE RECEPTOR"/>
    <property type="match status" value="1"/>
</dbReference>
<dbReference type="AlphaFoldDB" id="A0A553R1Z8"/>
<evidence type="ECO:0000313" key="7">
    <source>
        <dbReference type="Proteomes" id="UP000316079"/>
    </source>
</evidence>
<proteinExistence type="predicted"/>
<dbReference type="PANTHER" id="PTHR24416:SF631">
    <property type="entry name" value="SERINE_THREONINE_TYROSINE KINASE 1"/>
    <property type="match status" value="1"/>
</dbReference>
<keyword evidence="4" id="KW-1133">Transmembrane helix</keyword>
<name>A0A553R1Z8_9TELE</name>
<dbReference type="GO" id="GO:0005524">
    <property type="term" value="F:ATP binding"/>
    <property type="evidence" value="ECO:0007669"/>
    <property type="project" value="UniProtKB-KW"/>
</dbReference>
<keyword evidence="4" id="KW-0472">Membrane</keyword>
<dbReference type="InterPro" id="IPR011009">
    <property type="entry name" value="Kinase-like_dom_sf"/>
</dbReference>
<protein>
    <recommendedName>
        <fullName evidence="5">Protein kinase domain-containing protein</fullName>
    </recommendedName>
</protein>
<evidence type="ECO:0000256" key="4">
    <source>
        <dbReference type="SAM" id="Phobius"/>
    </source>
</evidence>
<dbReference type="InterPro" id="IPR001245">
    <property type="entry name" value="Ser-Thr/Tyr_kinase_cat_dom"/>
</dbReference>
<keyword evidence="2" id="KW-0547">Nucleotide-binding</keyword>
<keyword evidence="3" id="KW-0067">ATP-binding</keyword>
<organism evidence="6 7">
    <name type="scientific">Danionella cerebrum</name>
    <dbReference type="NCBI Taxonomy" id="2873325"/>
    <lineage>
        <taxon>Eukaryota</taxon>
        <taxon>Metazoa</taxon>
        <taxon>Chordata</taxon>
        <taxon>Craniata</taxon>
        <taxon>Vertebrata</taxon>
        <taxon>Euteleostomi</taxon>
        <taxon>Actinopterygii</taxon>
        <taxon>Neopterygii</taxon>
        <taxon>Teleostei</taxon>
        <taxon>Ostariophysi</taxon>
        <taxon>Cypriniformes</taxon>
        <taxon>Danionidae</taxon>
        <taxon>Danioninae</taxon>
        <taxon>Danionella</taxon>
    </lineage>
</organism>
<dbReference type="OrthoDB" id="4062651at2759"/>
<dbReference type="Gene3D" id="3.30.200.20">
    <property type="entry name" value="Phosphorylase Kinase, domain 1"/>
    <property type="match status" value="1"/>
</dbReference>
<reference evidence="6 7" key="1">
    <citation type="journal article" date="2019" name="Sci. Data">
        <title>Hybrid genome assembly and annotation of Danionella translucida.</title>
        <authorList>
            <person name="Kadobianskyi M."/>
            <person name="Schulze L."/>
            <person name="Schuelke M."/>
            <person name="Judkewitz B."/>
        </authorList>
    </citation>
    <scope>NUCLEOTIDE SEQUENCE [LARGE SCALE GENOMIC DNA]</scope>
    <source>
        <strain evidence="6 7">Bolton</strain>
    </source>
</reference>
<dbReference type="STRING" id="623744.A0A553R1Z8"/>
<dbReference type="InterPro" id="IPR000719">
    <property type="entry name" value="Prot_kinase_dom"/>
</dbReference>
<dbReference type="PROSITE" id="PS50011">
    <property type="entry name" value="PROTEIN_KINASE_DOM"/>
    <property type="match status" value="1"/>
</dbReference>
<dbReference type="GO" id="GO:0004714">
    <property type="term" value="F:transmembrane receptor protein tyrosine kinase activity"/>
    <property type="evidence" value="ECO:0007669"/>
    <property type="project" value="TreeGrafter"/>
</dbReference>
<feature type="domain" description="Protein kinase" evidence="5">
    <location>
        <begin position="171"/>
        <end position="459"/>
    </location>
</feature>
<feature type="transmembrane region" description="Helical" evidence="4">
    <location>
        <begin position="85"/>
        <end position="112"/>
    </location>
</feature>
<dbReference type="PRINTS" id="PR00109">
    <property type="entry name" value="TYRKINASE"/>
</dbReference>
<dbReference type="GO" id="GO:0012505">
    <property type="term" value="C:endomembrane system"/>
    <property type="evidence" value="ECO:0007669"/>
    <property type="project" value="UniProtKB-SubCell"/>
</dbReference>
<accession>A0A553R1Z8</accession>
<dbReference type="Pfam" id="PF07714">
    <property type="entry name" value="PK_Tyr_Ser-Thr"/>
    <property type="match status" value="1"/>
</dbReference>
<comment type="caution">
    <text evidence="6">The sequence shown here is derived from an EMBL/GenBank/DDBJ whole genome shotgun (WGS) entry which is preliminary data.</text>
</comment>
<dbReference type="GO" id="GO:0005886">
    <property type="term" value="C:plasma membrane"/>
    <property type="evidence" value="ECO:0007669"/>
    <property type="project" value="TreeGrafter"/>
</dbReference>
<keyword evidence="4" id="KW-0812">Transmembrane</keyword>
<dbReference type="GO" id="GO:0007169">
    <property type="term" value="P:cell surface receptor protein tyrosine kinase signaling pathway"/>
    <property type="evidence" value="ECO:0007669"/>
    <property type="project" value="TreeGrafter"/>
</dbReference>
<dbReference type="EMBL" id="SRMA01025315">
    <property type="protein sequence ID" value="TRY96204.1"/>
    <property type="molecule type" value="Genomic_DNA"/>
</dbReference>
<dbReference type="SUPFAM" id="SSF56112">
    <property type="entry name" value="Protein kinase-like (PK-like)"/>
    <property type="match status" value="1"/>
</dbReference>
<evidence type="ECO:0000259" key="5">
    <source>
        <dbReference type="PROSITE" id="PS50011"/>
    </source>
</evidence>
<dbReference type="GO" id="GO:0043235">
    <property type="term" value="C:receptor complex"/>
    <property type="evidence" value="ECO:0007669"/>
    <property type="project" value="TreeGrafter"/>
</dbReference>
<gene>
    <name evidence="6" type="ORF">DNTS_009405</name>
</gene>
<comment type="subcellular location">
    <subcellularLocation>
        <location evidence="1">Endomembrane system</location>
    </subcellularLocation>
</comment>
<keyword evidence="7" id="KW-1185">Reference proteome</keyword>